<dbReference type="EMBL" id="JAXHDO010000002">
    <property type="protein sequence ID" value="MDY4337178.1"/>
    <property type="molecule type" value="Genomic_DNA"/>
</dbReference>
<protein>
    <submittedName>
        <fullName evidence="3">ABC transporter permease</fullName>
    </submittedName>
</protein>
<reference evidence="3 4" key="1">
    <citation type="submission" date="2023-11" db="EMBL/GenBank/DDBJ databases">
        <title>Streptococcus wuxiensis sp. nov., Streptococcus jiangnanensis sp. nov., Streptococcus fermentans sp. nov., three novel members of the genus Streptococcus isolated from breast milk.</title>
        <authorList>
            <person name="Zhou Y."/>
            <person name="Yang B."/>
        </authorList>
    </citation>
    <scope>NUCLEOTIDE SEQUENCE [LARGE SCALE GENOMIC DNA]</scope>
    <source>
        <strain evidence="3 4">21WXBC0057M1</strain>
    </source>
</reference>
<feature type="transmembrane region" description="Helical" evidence="1">
    <location>
        <begin position="140"/>
        <end position="161"/>
    </location>
</feature>
<keyword evidence="1" id="KW-1133">Transmembrane helix</keyword>
<feature type="transmembrane region" description="Helical" evidence="1">
    <location>
        <begin position="68"/>
        <end position="88"/>
    </location>
</feature>
<evidence type="ECO:0000313" key="3">
    <source>
        <dbReference type="EMBL" id="MDY4337178.1"/>
    </source>
</evidence>
<feature type="signal peptide" evidence="2">
    <location>
        <begin position="1"/>
        <end position="22"/>
    </location>
</feature>
<keyword evidence="1" id="KW-0472">Membrane</keyword>
<dbReference type="Proteomes" id="UP001272345">
    <property type="component" value="Unassembled WGS sequence"/>
</dbReference>
<feature type="chain" id="PRO_5046984055" evidence="2">
    <location>
        <begin position="23"/>
        <end position="176"/>
    </location>
</feature>
<organism evidence="3 4">
    <name type="scientific">Streptococcus wuxiensis</name>
    <dbReference type="NCBI Taxonomy" id="3095078"/>
    <lineage>
        <taxon>Bacteria</taxon>
        <taxon>Bacillati</taxon>
        <taxon>Bacillota</taxon>
        <taxon>Bacilli</taxon>
        <taxon>Lactobacillales</taxon>
        <taxon>Streptococcaceae</taxon>
        <taxon>Streptococcus</taxon>
    </lineage>
</organism>
<accession>A0ABU5FQH1</accession>
<name>A0ABU5FQH1_9STRE</name>
<proteinExistence type="predicted"/>
<keyword evidence="1" id="KW-0812">Transmembrane</keyword>
<evidence type="ECO:0000256" key="2">
    <source>
        <dbReference type="SAM" id="SignalP"/>
    </source>
</evidence>
<keyword evidence="2" id="KW-0732">Signal</keyword>
<feature type="transmembrane region" description="Helical" evidence="1">
    <location>
        <begin position="95"/>
        <end position="113"/>
    </location>
</feature>
<gene>
    <name evidence="3" type="ORF">SPC83_03430</name>
</gene>
<evidence type="ECO:0000313" key="4">
    <source>
        <dbReference type="Proteomes" id="UP001272345"/>
    </source>
</evidence>
<sequence>MKKKPIYLWVLLVLSAINSALAVVGIFTPVPSKDALRASQENVGTLSAQQIEDAVNYAHQVSESSHSIFNMILIILSAILVVVAFVFLIRKNLQLANYTYVGYALLAIVGLVHDNMNLQDAMQLIKDDTLRLGMEVMSKVTTIIFIVINVIFLGIVFYKIWRQQKELTESQEEELA</sequence>
<dbReference type="RefSeq" id="WP_036756627.1">
    <property type="nucleotide sequence ID" value="NZ_JAXHDO010000002.1"/>
</dbReference>
<keyword evidence="4" id="KW-1185">Reference proteome</keyword>
<comment type="caution">
    <text evidence="3">The sequence shown here is derived from an EMBL/GenBank/DDBJ whole genome shotgun (WGS) entry which is preliminary data.</text>
</comment>
<evidence type="ECO:0000256" key="1">
    <source>
        <dbReference type="SAM" id="Phobius"/>
    </source>
</evidence>